<organism evidence="11 12">
    <name type="scientific">Sphagnum troendelagicum</name>
    <dbReference type="NCBI Taxonomy" id="128251"/>
    <lineage>
        <taxon>Eukaryota</taxon>
        <taxon>Viridiplantae</taxon>
        <taxon>Streptophyta</taxon>
        <taxon>Embryophyta</taxon>
        <taxon>Bryophyta</taxon>
        <taxon>Sphagnophytina</taxon>
        <taxon>Sphagnopsida</taxon>
        <taxon>Sphagnales</taxon>
        <taxon>Sphagnaceae</taxon>
        <taxon>Sphagnum</taxon>
    </lineage>
</organism>
<dbReference type="Gene3D" id="1.10.510.10">
    <property type="entry name" value="Transferase(Phosphotransferase) domain 1"/>
    <property type="match status" value="1"/>
</dbReference>
<dbReference type="Pfam" id="PF00069">
    <property type="entry name" value="Pkinase"/>
    <property type="match status" value="1"/>
</dbReference>
<dbReference type="PROSITE" id="PS50011">
    <property type="entry name" value="PROTEIN_KINASE_DOM"/>
    <property type="match status" value="1"/>
</dbReference>
<dbReference type="EMBL" id="OZ019904">
    <property type="protein sequence ID" value="CAK9198941.1"/>
    <property type="molecule type" value="Genomic_DNA"/>
</dbReference>
<dbReference type="InterPro" id="IPR017441">
    <property type="entry name" value="Protein_kinase_ATP_BS"/>
</dbReference>
<evidence type="ECO:0000256" key="2">
    <source>
        <dbReference type="ARBA" id="ARBA00022679"/>
    </source>
</evidence>
<dbReference type="InterPro" id="IPR000719">
    <property type="entry name" value="Prot_kinase_dom"/>
</dbReference>
<keyword evidence="3 6" id="KW-0547">Nucleotide-binding</keyword>
<feature type="region of interest" description="Disordered" evidence="8">
    <location>
        <begin position="1"/>
        <end position="20"/>
    </location>
</feature>
<dbReference type="InterPro" id="IPR000961">
    <property type="entry name" value="AGC-kinase_C"/>
</dbReference>
<evidence type="ECO:0000259" key="10">
    <source>
        <dbReference type="PROSITE" id="PS51285"/>
    </source>
</evidence>
<sequence>MFGRLFSHNTETGSARNDPLPGPPVQKVWLEGCKFSDFKLGPILGTGSFGRVHLAHYIPTNQVCASKSLSKAMIVKSKQVAHVKQEKSILQRLSYPFIVNLIGCCQDDKCIHLVLEYICGGEFFTYLRSSGRFDEHTTRFYASQVLLAFEYLHNMDIVYRDLKPENLLLDERGDIRITDFGFAKEIDRRTFTLCGTPDYLAPEIILNKGHGKPVDWWTFGVLIYEMLAGYPPFYDDDSVGTYQKILAGKVNYPGHFSKNAKDLLRRLLVADLTKRLGCLKGGIKEIKMHAWFQTVDWDSVVRKKDIPPIRPKVLSKEDSSCFDDYSSLGPMKHDFVLTAEDQLIFKDF</sequence>
<name>A0ABP0TKI7_9BRYO</name>
<keyword evidence="12" id="KW-1185">Reference proteome</keyword>
<gene>
    <name evidence="11" type="ORF">CSSPTR1EN2_LOCUS4688</name>
</gene>
<dbReference type="SMART" id="SM00220">
    <property type="entry name" value="S_TKc"/>
    <property type="match status" value="1"/>
</dbReference>
<dbReference type="PROSITE" id="PS00108">
    <property type="entry name" value="PROTEIN_KINASE_ST"/>
    <property type="match status" value="1"/>
</dbReference>
<feature type="domain" description="Protein kinase" evidence="9">
    <location>
        <begin position="38"/>
        <end position="292"/>
    </location>
</feature>
<accession>A0ABP0TKI7</accession>
<evidence type="ECO:0000256" key="7">
    <source>
        <dbReference type="RuleBase" id="RU000304"/>
    </source>
</evidence>
<evidence type="ECO:0000256" key="6">
    <source>
        <dbReference type="PROSITE-ProRule" id="PRU10141"/>
    </source>
</evidence>
<reference evidence="11" key="1">
    <citation type="submission" date="2024-02" db="EMBL/GenBank/DDBJ databases">
        <authorList>
            <consortium name="ELIXIR-Norway"/>
            <consortium name="Elixir Norway"/>
        </authorList>
    </citation>
    <scope>NUCLEOTIDE SEQUENCE</scope>
</reference>
<keyword evidence="1 7" id="KW-0723">Serine/threonine-protein kinase</keyword>
<keyword evidence="2" id="KW-0808">Transferase</keyword>
<dbReference type="PROSITE" id="PS51285">
    <property type="entry name" value="AGC_KINASE_CTER"/>
    <property type="match status" value="1"/>
</dbReference>
<dbReference type="InterPro" id="IPR008271">
    <property type="entry name" value="Ser/Thr_kinase_AS"/>
</dbReference>
<feature type="domain" description="AGC-kinase C-terminal" evidence="10">
    <location>
        <begin position="293"/>
        <end position="348"/>
    </location>
</feature>
<dbReference type="PANTHER" id="PTHR24353:SF37">
    <property type="entry name" value="CAMP-DEPENDENT PROTEIN KINASE CATALYTIC SUBUNIT PRKX"/>
    <property type="match status" value="1"/>
</dbReference>
<comment type="similarity">
    <text evidence="7">Belongs to the protein kinase superfamily.</text>
</comment>
<evidence type="ECO:0000256" key="1">
    <source>
        <dbReference type="ARBA" id="ARBA00022527"/>
    </source>
</evidence>
<keyword evidence="4" id="KW-0418">Kinase</keyword>
<evidence type="ECO:0000256" key="8">
    <source>
        <dbReference type="SAM" id="MobiDB-lite"/>
    </source>
</evidence>
<dbReference type="CDD" id="cd05580">
    <property type="entry name" value="STKc_PKA_like"/>
    <property type="match status" value="1"/>
</dbReference>
<evidence type="ECO:0000259" key="9">
    <source>
        <dbReference type="PROSITE" id="PS50011"/>
    </source>
</evidence>
<evidence type="ECO:0000256" key="3">
    <source>
        <dbReference type="ARBA" id="ARBA00022741"/>
    </source>
</evidence>
<dbReference type="SMART" id="SM00133">
    <property type="entry name" value="S_TK_X"/>
    <property type="match status" value="1"/>
</dbReference>
<dbReference type="Gene3D" id="3.30.200.20">
    <property type="entry name" value="Phosphorylase Kinase, domain 1"/>
    <property type="match status" value="1"/>
</dbReference>
<dbReference type="Proteomes" id="UP001497512">
    <property type="component" value="Chromosome 12"/>
</dbReference>
<dbReference type="InterPro" id="IPR011009">
    <property type="entry name" value="Kinase-like_dom_sf"/>
</dbReference>
<evidence type="ECO:0000256" key="4">
    <source>
        <dbReference type="ARBA" id="ARBA00022777"/>
    </source>
</evidence>
<evidence type="ECO:0000256" key="5">
    <source>
        <dbReference type="ARBA" id="ARBA00022840"/>
    </source>
</evidence>
<proteinExistence type="inferred from homology"/>
<evidence type="ECO:0000313" key="11">
    <source>
        <dbReference type="EMBL" id="CAK9198941.1"/>
    </source>
</evidence>
<dbReference type="PROSITE" id="PS00107">
    <property type="entry name" value="PROTEIN_KINASE_ATP"/>
    <property type="match status" value="1"/>
</dbReference>
<dbReference type="SUPFAM" id="SSF56112">
    <property type="entry name" value="Protein kinase-like (PK-like)"/>
    <property type="match status" value="1"/>
</dbReference>
<feature type="binding site" evidence="6">
    <location>
        <position position="76"/>
    </location>
    <ligand>
        <name>ATP</name>
        <dbReference type="ChEBI" id="CHEBI:30616"/>
    </ligand>
</feature>
<protein>
    <submittedName>
        <fullName evidence="11">Uncharacterized protein</fullName>
    </submittedName>
</protein>
<dbReference type="PANTHER" id="PTHR24353">
    <property type="entry name" value="CYCLIC NUCLEOTIDE-DEPENDENT PROTEIN KINASE"/>
    <property type="match status" value="1"/>
</dbReference>
<keyword evidence="5 6" id="KW-0067">ATP-binding</keyword>
<evidence type="ECO:0000313" key="12">
    <source>
        <dbReference type="Proteomes" id="UP001497512"/>
    </source>
</evidence>